<name>A0A819YW18_9BILA</name>
<accession>A0A819YW18</accession>
<feature type="transmembrane region" description="Helical" evidence="1">
    <location>
        <begin position="42"/>
        <end position="60"/>
    </location>
</feature>
<sequence>FVRLTIDDLAGQAASQIEETRLIVFNKSKMCFIRRINLSNRYFQLPFIVHFINISSFFIIDQIYHMLRFFHYEKEIGQIKLISSNISSISNSITTTKSNIDYSYSSIVIMNDGSLLISNNTQNLIQLILNDQANDIDDW</sequence>
<evidence type="ECO:0000313" key="2">
    <source>
        <dbReference type="EMBL" id="CAF4166713.1"/>
    </source>
</evidence>
<keyword evidence="1" id="KW-1133">Transmembrane helix</keyword>
<keyword evidence="1" id="KW-0812">Transmembrane</keyword>
<evidence type="ECO:0000256" key="1">
    <source>
        <dbReference type="SAM" id="Phobius"/>
    </source>
</evidence>
<proteinExistence type="predicted"/>
<reference evidence="2" key="1">
    <citation type="submission" date="2021-02" db="EMBL/GenBank/DDBJ databases">
        <authorList>
            <person name="Nowell W R."/>
        </authorList>
    </citation>
    <scope>NUCLEOTIDE SEQUENCE</scope>
</reference>
<keyword evidence="1" id="KW-0472">Membrane</keyword>
<evidence type="ECO:0000313" key="3">
    <source>
        <dbReference type="Proteomes" id="UP000663874"/>
    </source>
</evidence>
<gene>
    <name evidence="2" type="ORF">FNK824_LOCUS34474</name>
</gene>
<organism evidence="2 3">
    <name type="scientific">Rotaria sordida</name>
    <dbReference type="NCBI Taxonomy" id="392033"/>
    <lineage>
        <taxon>Eukaryota</taxon>
        <taxon>Metazoa</taxon>
        <taxon>Spiralia</taxon>
        <taxon>Gnathifera</taxon>
        <taxon>Rotifera</taxon>
        <taxon>Eurotatoria</taxon>
        <taxon>Bdelloidea</taxon>
        <taxon>Philodinida</taxon>
        <taxon>Philodinidae</taxon>
        <taxon>Rotaria</taxon>
    </lineage>
</organism>
<dbReference type="AlphaFoldDB" id="A0A819YW18"/>
<feature type="non-terminal residue" evidence="2">
    <location>
        <position position="1"/>
    </location>
</feature>
<dbReference type="Proteomes" id="UP000663874">
    <property type="component" value="Unassembled WGS sequence"/>
</dbReference>
<dbReference type="EMBL" id="CAJOBE010013567">
    <property type="protein sequence ID" value="CAF4166713.1"/>
    <property type="molecule type" value="Genomic_DNA"/>
</dbReference>
<comment type="caution">
    <text evidence="2">The sequence shown here is derived from an EMBL/GenBank/DDBJ whole genome shotgun (WGS) entry which is preliminary data.</text>
</comment>
<protein>
    <submittedName>
        <fullName evidence="2">Uncharacterized protein</fullName>
    </submittedName>
</protein>